<dbReference type="SMART" id="SM00932">
    <property type="entry name" value="Nfu_N"/>
    <property type="match status" value="1"/>
</dbReference>
<dbReference type="InterPro" id="IPR036498">
    <property type="entry name" value="Nfu/NifU_N_sf"/>
</dbReference>
<dbReference type="Pfam" id="PF13769">
    <property type="entry name" value="Virulence_fact"/>
    <property type="match status" value="1"/>
</dbReference>
<dbReference type="EMBL" id="CP021983">
    <property type="protein sequence ID" value="ASC72027.1"/>
    <property type="molecule type" value="Genomic_DNA"/>
</dbReference>
<evidence type="ECO:0000256" key="2">
    <source>
        <dbReference type="ARBA" id="ARBA00022738"/>
    </source>
</evidence>
<dbReference type="InterPro" id="IPR025989">
    <property type="entry name" value="Virulence_F_dom"/>
</dbReference>
<dbReference type="Pfam" id="PF13646">
    <property type="entry name" value="HEAT_2"/>
    <property type="match status" value="1"/>
</dbReference>
<evidence type="ECO:0000256" key="1">
    <source>
        <dbReference type="ARBA" id="ARBA00022549"/>
    </source>
</evidence>
<dbReference type="PANTHER" id="PTHR12697">
    <property type="entry name" value="PBS LYASE HEAT-LIKE PROTEIN"/>
    <property type="match status" value="1"/>
</dbReference>
<dbReference type="GO" id="GO:0030089">
    <property type="term" value="C:phycobilisome"/>
    <property type="evidence" value="ECO:0007669"/>
    <property type="project" value="UniProtKB-KW"/>
</dbReference>
<dbReference type="RefSeq" id="WP_088430212.1">
    <property type="nucleotide sequence ID" value="NZ_CP021983.2"/>
</dbReference>
<evidence type="ECO:0000259" key="3">
    <source>
        <dbReference type="SMART" id="SM00932"/>
    </source>
</evidence>
<name>A0A1Z3HPD5_9CYAN</name>
<dbReference type="OrthoDB" id="420201at2"/>
<dbReference type="InterPro" id="IPR014824">
    <property type="entry name" value="Nfu/NifU_N"/>
</dbReference>
<keyword evidence="1" id="KW-0042">Antenna complex</keyword>
<proteinExistence type="predicted"/>
<dbReference type="Gene3D" id="1.25.10.10">
    <property type="entry name" value="Leucine-rich Repeat Variant"/>
    <property type="match status" value="1"/>
</dbReference>
<dbReference type="InterPro" id="IPR011989">
    <property type="entry name" value="ARM-like"/>
</dbReference>
<dbReference type="KEGG" id="hhg:XM38_029810"/>
<keyword evidence="2" id="KW-0605">Phycobilisome</keyword>
<organism evidence="4 5">
    <name type="scientific">Halomicronema hongdechloris C2206</name>
    <dbReference type="NCBI Taxonomy" id="1641165"/>
    <lineage>
        <taxon>Bacteria</taxon>
        <taxon>Bacillati</taxon>
        <taxon>Cyanobacteriota</taxon>
        <taxon>Cyanophyceae</taxon>
        <taxon>Nodosilineales</taxon>
        <taxon>Nodosilineaceae</taxon>
        <taxon>Halomicronema</taxon>
    </lineage>
</organism>
<dbReference type="AlphaFoldDB" id="A0A1Z3HPD5"/>
<sequence>MRLLSIETTPSPNCIKLNLDETISDKALTFQKGNPSPNTPEWVQQLLAIEAIQSVFVVKDFVTLTRQGRSDWQPILAKAAALIGVADHADSKLLTQLSQPLHPTEDNSSAPSSSSNLGQLDVAVQVFRGIPVQVRAIAADGQQARVALPDRFAQALQRTISATGADYVIERRWEPYQAPAGDPHLVAQMVADEIDSLLDSQALTQLEAVAVEDRSDAPPADKTDQQQALIAELNHPDWKRRLKALQQLDVTAETVSAVVAVLDDDKSTIRRWAAALLGASALTTAVAPLCRLARQDPSPIVRRTAGDALSDIGDPSPSAMATMIAALSDPSELVRWRAARFLNEIGDHSAVESLRRALEQESKFDVKVEMMTALERIEAGANTQMPMWMRLTQAGEP</sequence>
<dbReference type="InterPro" id="IPR004155">
    <property type="entry name" value="PBS_lyase_HEAT"/>
</dbReference>
<dbReference type="Proteomes" id="UP000191901">
    <property type="component" value="Chromosome"/>
</dbReference>
<reference evidence="4 5" key="1">
    <citation type="journal article" date="2016" name="Biochim. Biophys. Acta">
        <title>Characterization of red-shifted phycobilisomes isolated from the chlorophyll f-containing cyanobacterium Halomicronema hongdechloris.</title>
        <authorList>
            <person name="Li Y."/>
            <person name="Lin Y."/>
            <person name="Garvey C.J."/>
            <person name="Birch D."/>
            <person name="Corkery R.W."/>
            <person name="Loughlin P.C."/>
            <person name="Scheer H."/>
            <person name="Willows R.D."/>
            <person name="Chen M."/>
        </authorList>
    </citation>
    <scope>NUCLEOTIDE SEQUENCE [LARGE SCALE GENOMIC DNA]</scope>
    <source>
        <strain evidence="4 5">C2206</strain>
    </source>
</reference>
<dbReference type="Pfam" id="PF08712">
    <property type="entry name" value="Nfu_N"/>
    <property type="match status" value="1"/>
</dbReference>
<evidence type="ECO:0000313" key="5">
    <source>
        <dbReference type="Proteomes" id="UP000191901"/>
    </source>
</evidence>
<dbReference type="SUPFAM" id="SSF48371">
    <property type="entry name" value="ARM repeat"/>
    <property type="match status" value="1"/>
</dbReference>
<dbReference type="SUPFAM" id="SSF110836">
    <property type="entry name" value="Hypothetical protein SAV1430"/>
    <property type="match status" value="1"/>
</dbReference>
<dbReference type="GO" id="GO:0016491">
    <property type="term" value="F:oxidoreductase activity"/>
    <property type="evidence" value="ECO:0007669"/>
    <property type="project" value="TreeGrafter"/>
</dbReference>
<gene>
    <name evidence="4" type="ORF">XM38_029810</name>
</gene>
<keyword evidence="5" id="KW-1185">Reference proteome</keyword>
<dbReference type="STRING" id="1641165.XM38_08735"/>
<accession>A0A1Z3HPD5</accession>
<evidence type="ECO:0000313" key="4">
    <source>
        <dbReference type="EMBL" id="ASC72027.1"/>
    </source>
</evidence>
<dbReference type="PANTHER" id="PTHR12697:SF37">
    <property type="entry name" value="CONSERVED VIRULENCE FACTOR C"/>
    <property type="match status" value="1"/>
</dbReference>
<dbReference type="InterPro" id="IPR016024">
    <property type="entry name" value="ARM-type_fold"/>
</dbReference>
<feature type="domain" description="Scaffold protein Nfu/NifU N-terminal" evidence="3">
    <location>
        <begin position="4"/>
        <end position="92"/>
    </location>
</feature>
<protein>
    <recommendedName>
        <fullName evidence="3">Scaffold protein Nfu/NifU N-terminal domain-containing protein</fullName>
    </recommendedName>
</protein>
<dbReference type="Gene3D" id="3.30.1370.70">
    <property type="entry name" value="Scaffold protein Nfu/NifU, N-terminal domain"/>
    <property type="match status" value="1"/>
</dbReference>
<dbReference type="SMART" id="SM00567">
    <property type="entry name" value="EZ_HEAT"/>
    <property type="match status" value="3"/>
</dbReference>